<dbReference type="SUPFAM" id="SSF50891">
    <property type="entry name" value="Cyclophilin-like"/>
    <property type="match status" value="1"/>
</dbReference>
<dbReference type="NCBIfam" id="TIGR00370">
    <property type="entry name" value="5-oxoprolinase subunit PxpB"/>
    <property type="match status" value="1"/>
</dbReference>
<evidence type="ECO:0000259" key="4">
    <source>
        <dbReference type="SMART" id="SM00796"/>
    </source>
</evidence>
<dbReference type="Gene3D" id="3.30.1360.40">
    <property type="match status" value="1"/>
</dbReference>
<sequence>MGTIPRRSLWWRLCVVSCKAVAVDGLLLEFGERIDPEISRRVLSFYRRLKELALPGIVEIIPSYATLYLQFDLFHWDHESLCRHLRQIADSLPESENEKGRLVEIPVHYSRETGPDLERVASIHGLNVEEVIRLHSQREYRVYTVGFLPGFAYMGSVDERIATPRLGTPRARVPKGSVALANLQCAVYPLESPGGWNLLGRTPVELFDPEMEGFSLLRPGDLVRFRPIDREAYLTAGGEL</sequence>
<dbReference type="GO" id="GO:0005524">
    <property type="term" value="F:ATP binding"/>
    <property type="evidence" value="ECO:0007669"/>
    <property type="project" value="UniProtKB-KW"/>
</dbReference>
<dbReference type="PANTHER" id="PTHR34698">
    <property type="entry name" value="5-OXOPROLINASE SUBUNIT B"/>
    <property type="match status" value="1"/>
</dbReference>
<dbReference type="EC" id="3.5.2.9" evidence="5"/>
<dbReference type="PANTHER" id="PTHR34698:SF2">
    <property type="entry name" value="5-OXOPROLINASE SUBUNIT B"/>
    <property type="match status" value="1"/>
</dbReference>
<dbReference type="InterPro" id="IPR029000">
    <property type="entry name" value="Cyclophilin-like_dom_sf"/>
</dbReference>
<evidence type="ECO:0000256" key="1">
    <source>
        <dbReference type="ARBA" id="ARBA00022741"/>
    </source>
</evidence>
<reference evidence="5" key="1">
    <citation type="journal article" date="2020" name="mSystems">
        <title>Genome- and Community-Level Interaction Insights into Carbon Utilization and Element Cycling Functions of Hydrothermarchaeota in Hydrothermal Sediment.</title>
        <authorList>
            <person name="Zhou Z."/>
            <person name="Liu Y."/>
            <person name="Xu W."/>
            <person name="Pan J."/>
            <person name="Luo Z.H."/>
            <person name="Li M."/>
        </authorList>
    </citation>
    <scope>NUCLEOTIDE SEQUENCE [LARGE SCALE GENOMIC DNA]</scope>
    <source>
        <strain evidence="5">HyVt-513</strain>
    </source>
</reference>
<dbReference type="InterPro" id="IPR010016">
    <property type="entry name" value="PxpB"/>
</dbReference>
<gene>
    <name evidence="5" type="primary">pxpB</name>
    <name evidence="5" type="ORF">ENJ74_00360</name>
</gene>
<dbReference type="EMBL" id="DRNO01000025">
    <property type="protein sequence ID" value="HFC03298.1"/>
    <property type="molecule type" value="Genomic_DNA"/>
</dbReference>
<evidence type="ECO:0000313" key="5">
    <source>
        <dbReference type="EMBL" id="HFC03298.1"/>
    </source>
</evidence>
<protein>
    <submittedName>
        <fullName evidence="5">5-oxoprolinase subunit PxpB</fullName>
        <ecNumber evidence="5">3.5.2.9</ecNumber>
    </submittedName>
</protein>
<keyword evidence="1" id="KW-0547">Nucleotide-binding</keyword>
<organism evidence="5">
    <name type="scientific">Nitratifractor salsuginis</name>
    <dbReference type="NCBI Taxonomy" id="269261"/>
    <lineage>
        <taxon>Bacteria</taxon>
        <taxon>Pseudomonadati</taxon>
        <taxon>Campylobacterota</taxon>
        <taxon>Epsilonproteobacteria</taxon>
        <taxon>Campylobacterales</taxon>
        <taxon>Sulfurovaceae</taxon>
        <taxon>Nitratifractor</taxon>
    </lineage>
</organism>
<keyword evidence="3" id="KW-0067">ATP-binding</keyword>
<dbReference type="InterPro" id="IPR003833">
    <property type="entry name" value="CT_C_D"/>
</dbReference>
<accession>A0A7V2WL38</accession>
<proteinExistence type="predicted"/>
<evidence type="ECO:0000256" key="2">
    <source>
        <dbReference type="ARBA" id="ARBA00022801"/>
    </source>
</evidence>
<dbReference type="SUPFAM" id="SSF160467">
    <property type="entry name" value="PH0987 N-terminal domain-like"/>
    <property type="match status" value="1"/>
</dbReference>
<keyword evidence="2 5" id="KW-0378">Hydrolase</keyword>
<dbReference type="AlphaFoldDB" id="A0A7V2WL38"/>
<dbReference type="Proteomes" id="UP000885722">
    <property type="component" value="Unassembled WGS sequence"/>
</dbReference>
<name>A0A7V2WL38_9BACT</name>
<dbReference type="GO" id="GO:0017168">
    <property type="term" value="F:5-oxoprolinase (ATP-hydrolyzing) activity"/>
    <property type="evidence" value="ECO:0007669"/>
    <property type="project" value="UniProtKB-EC"/>
</dbReference>
<comment type="caution">
    <text evidence="5">The sequence shown here is derived from an EMBL/GenBank/DDBJ whole genome shotgun (WGS) entry which is preliminary data.</text>
</comment>
<dbReference type="Pfam" id="PF02682">
    <property type="entry name" value="CT_C_D"/>
    <property type="match status" value="1"/>
</dbReference>
<evidence type="ECO:0000256" key="3">
    <source>
        <dbReference type="ARBA" id="ARBA00022840"/>
    </source>
</evidence>
<dbReference type="Gene3D" id="2.40.100.10">
    <property type="entry name" value="Cyclophilin-like"/>
    <property type="match status" value="1"/>
</dbReference>
<dbReference type="SMART" id="SM00796">
    <property type="entry name" value="AHS1"/>
    <property type="match status" value="1"/>
</dbReference>
<feature type="domain" description="Carboxyltransferase" evidence="4">
    <location>
        <begin position="16"/>
        <end position="217"/>
    </location>
</feature>